<dbReference type="Gene3D" id="2.40.160.60">
    <property type="entry name" value="Outer membrane protein transport protein (OMPP1/FadL/TodX)"/>
    <property type="match status" value="1"/>
</dbReference>
<feature type="chain" id="PRO_5003515587" description="DUF5723 domain-containing protein" evidence="2">
    <location>
        <begin position="21"/>
        <end position="461"/>
    </location>
</feature>
<keyword evidence="5" id="KW-1185">Reference proteome</keyword>
<dbReference type="AlphaFoldDB" id="G8R8N1"/>
<dbReference type="InterPro" id="IPR043781">
    <property type="entry name" value="DUF5723"/>
</dbReference>
<evidence type="ECO:0000256" key="1">
    <source>
        <dbReference type="SAM" id="MobiDB-lite"/>
    </source>
</evidence>
<accession>G8R8N1</accession>
<feature type="signal peptide" evidence="2">
    <location>
        <begin position="1"/>
        <end position="20"/>
    </location>
</feature>
<dbReference type="STRING" id="926562.Oweho_0394"/>
<dbReference type="HOGENOM" id="CLU_599591_0_0_10"/>
<keyword evidence="2" id="KW-0732">Signal</keyword>
<proteinExistence type="predicted"/>
<organism evidence="4 5">
    <name type="scientific">Owenweeksia hongkongensis (strain DSM 17368 / CIP 108786 / JCM 12287 / NRRL B-23963 / UST20020801)</name>
    <dbReference type="NCBI Taxonomy" id="926562"/>
    <lineage>
        <taxon>Bacteria</taxon>
        <taxon>Pseudomonadati</taxon>
        <taxon>Bacteroidota</taxon>
        <taxon>Flavobacteriia</taxon>
        <taxon>Flavobacteriales</taxon>
        <taxon>Owenweeksiaceae</taxon>
        <taxon>Owenweeksia</taxon>
    </lineage>
</organism>
<dbReference type="EMBL" id="CP003156">
    <property type="protein sequence ID" value="AEV31413.1"/>
    <property type="molecule type" value="Genomic_DNA"/>
</dbReference>
<evidence type="ECO:0000259" key="3">
    <source>
        <dbReference type="Pfam" id="PF18990"/>
    </source>
</evidence>
<gene>
    <name evidence="4" type="ordered locus">Oweho_0394</name>
</gene>
<dbReference type="RefSeq" id="WP_014200774.1">
    <property type="nucleotide sequence ID" value="NC_016599.1"/>
</dbReference>
<feature type="region of interest" description="Disordered" evidence="1">
    <location>
        <begin position="441"/>
        <end position="461"/>
    </location>
</feature>
<dbReference type="KEGG" id="oho:Oweho_0394"/>
<evidence type="ECO:0000313" key="4">
    <source>
        <dbReference type="EMBL" id="AEV31413.1"/>
    </source>
</evidence>
<reference evidence="4 5" key="1">
    <citation type="journal article" date="2012" name="Stand. Genomic Sci.">
        <title>Genome sequence of the orange-pigmented seawater bacterium Owenweeksia hongkongensis type strain (UST20020801(T)).</title>
        <authorList>
            <person name="Riedel T."/>
            <person name="Held B."/>
            <person name="Nolan M."/>
            <person name="Lucas S."/>
            <person name="Lapidus A."/>
            <person name="Tice H."/>
            <person name="Del Rio T.G."/>
            <person name="Cheng J.F."/>
            <person name="Han C."/>
            <person name="Tapia R."/>
            <person name="Goodwin L.A."/>
            <person name="Pitluck S."/>
            <person name="Liolios K."/>
            <person name="Mavromatis K."/>
            <person name="Pagani I."/>
            <person name="Ivanova N."/>
            <person name="Mikhailova N."/>
            <person name="Pati A."/>
            <person name="Chen A."/>
            <person name="Palaniappan K."/>
            <person name="Rohde M."/>
            <person name="Tindall B.J."/>
            <person name="Detter J.C."/>
            <person name="Goker M."/>
            <person name="Woyke T."/>
            <person name="Bristow J."/>
            <person name="Eisen J.A."/>
            <person name="Markowitz V."/>
            <person name="Hugenholtz P."/>
            <person name="Klenk H.P."/>
            <person name="Kyrpides N.C."/>
        </authorList>
    </citation>
    <scope>NUCLEOTIDE SEQUENCE</scope>
    <source>
        <strain evidence="5">DSM 17368 / JCM 12287 / NRRL B-23963</strain>
    </source>
</reference>
<dbReference type="OrthoDB" id="975426at2"/>
<evidence type="ECO:0000256" key="2">
    <source>
        <dbReference type="SAM" id="SignalP"/>
    </source>
</evidence>
<sequence length="461" mass="51788">MKKLILFASALVGFSTHSFAQSDLTLYNFNSVAQSLHVNPALPQQTRVWVGIPLLSSIQVSYHNDGFRPIDLFETGTDVNENLDNIILGLDDESQFAINQSIDLLGVGFQVSGGFLTLGAQQVTDYRMDYPVDLLRLVRFGNAGADYRSSNVSEFDFETVTRTNYYIGYQKDVNDKLSLGGRFKYIIGQGHAYVEKMDATIETLDNSNLEIETDIIIRTAGISDYIEENPFEIKTSVFPDNNGFGIDLGANYVLDDKWSFSASVLDLGFINWKSGTRDYVSKGTFEYEGVDANLNDDDPVGSFDEILDSLAAAFEFTEVDGEKYTKWLASRVFLAANYKINERHTFGAVYQMKLWSGTTYHDFSVNYQGRLARAFQYTVSYSIINGTYNNVGAGFQTKLGPVQLYLLTDNFLNIMYYENLETTNVRLGLNVALFDKKTKKNKTKAPTNVEDALEPVKLENQ</sequence>
<name>G8R8N1_OWEHD</name>
<dbReference type="Pfam" id="PF18990">
    <property type="entry name" value="DUF5723"/>
    <property type="match status" value="1"/>
</dbReference>
<dbReference type="eggNOG" id="COG2067">
    <property type="taxonomic scope" value="Bacteria"/>
</dbReference>
<protein>
    <recommendedName>
        <fullName evidence="3">DUF5723 domain-containing protein</fullName>
    </recommendedName>
</protein>
<feature type="domain" description="DUF5723" evidence="3">
    <location>
        <begin position="40"/>
        <end position="409"/>
    </location>
</feature>
<dbReference type="Proteomes" id="UP000005631">
    <property type="component" value="Chromosome"/>
</dbReference>
<dbReference type="PATRIC" id="fig|926562.3.peg.404"/>
<evidence type="ECO:0000313" key="5">
    <source>
        <dbReference type="Proteomes" id="UP000005631"/>
    </source>
</evidence>